<evidence type="ECO:0000256" key="6">
    <source>
        <dbReference type="ARBA" id="ARBA00022692"/>
    </source>
</evidence>
<name>A0ABR3YJW8_9PEZI</name>
<evidence type="ECO:0000256" key="1">
    <source>
        <dbReference type="ARBA" id="ARBA00004585"/>
    </source>
</evidence>
<accession>A0ABR3YJW8</accession>
<evidence type="ECO:0000256" key="9">
    <source>
        <dbReference type="ARBA" id="ARBA00022786"/>
    </source>
</evidence>
<evidence type="ECO:0000313" key="18">
    <source>
        <dbReference type="Proteomes" id="UP001583186"/>
    </source>
</evidence>
<keyword evidence="13" id="KW-0472">Membrane</keyword>
<keyword evidence="7" id="KW-0479">Metal-binding</keyword>
<proteinExistence type="inferred from homology"/>
<dbReference type="EMBL" id="JAWCUI010000089">
    <property type="protein sequence ID" value="KAL1888606.1"/>
    <property type="molecule type" value="Genomic_DNA"/>
</dbReference>
<keyword evidence="4" id="KW-0813">Transport</keyword>
<evidence type="ECO:0000256" key="11">
    <source>
        <dbReference type="ARBA" id="ARBA00022927"/>
    </source>
</evidence>
<keyword evidence="8" id="KW-0863">Zinc-finger</keyword>
<keyword evidence="10" id="KW-0862">Zinc</keyword>
<keyword evidence="12" id="KW-1133">Transmembrane helix</keyword>
<evidence type="ECO:0000256" key="4">
    <source>
        <dbReference type="ARBA" id="ARBA00022448"/>
    </source>
</evidence>
<dbReference type="PANTHER" id="PTHR23350">
    <property type="entry name" value="PEROXISOME ASSEMBLY PROTEIN 10"/>
    <property type="match status" value="1"/>
</dbReference>
<evidence type="ECO:0000256" key="12">
    <source>
        <dbReference type="ARBA" id="ARBA00022989"/>
    </source>
</evidence>
<keyword evidence="18" id="KW-1185">Reference proteome</keyword>
<comment type="subcellular location">
    <subcellularLocation>
        <location evidence="1">Peroxisome membrane</location>
        <topology evidence="1">Multi-pass membrane protein</topology>
    </subcellularLocation>
</comment>
<keyword evidence="5" id="KW-0808">Transferase</keyword>
<keyword evidence="6" id="KW-0812">Transmembrane</keyword>
<evidence type="ECO:0000256" key="7">
    <source>
        <dbReference type="ARBA" id="ARBA00022723"/>
    </source>
</evidence>
<comment type="caution">
    <text evidence="17">The sequence shown here is derived from an EMBL/GenBank/DDBJ whole genome shotgun (WGS) entry which is preliminary data.</text>
</comment>
<feature type="compositionally biased region" description="Acidic residues" evidence="15">
    <location>
        <begin position="551"/>
        <end position="564"/>
    </location>
</feature>
<dbReference type="Pfam" id="PF04757">
    <property type="entry name" value="Pex2_Pex12"/>
    <property type="match status" value="1"/>
</dbReference>
<comment type="similarity">
    <text evidence="3">Belongs to the pex2/pex10/pex12 family.</text>
</comment>
<evidence type="ECO:0000256" key="13">
    <source>
        <dbReference type="ARBA" id="ARBA00023136"/>
    </source>
</evidence>
<keyword evidence="9" id="KW-0833">Ubl conjugation pathway</keyword>
<comment type="pathway">
    <text evidence="2">Protein modification; protein ubiquitination.</text>
</comment>
<evidence type="ECO:0000313" key="17">
    <source>
        <dbReference type="EMBL" id="KAL1888606.1"/>
    </source>
</evidence>
<evidence type="ECO:0000256" key="15">
    <source>
        <dbReference type="SAM" id="MobiDB-lite"/>
    </source>
</evidence>
<keyword evidence="11" id="KW-0653">Protein transport</keyword>
<keyword evidence="14" id="KW-0576">Peroxisome</keyword>
<evidence type="ECO:0000256" key="2">
    <source>
        <dbReference type="ARBA" id="ARBA00004906"/>
    </source>
</evidence>
<dbReference type="PANTHER" id="PTHR23350:SF4">
    <property type="entry name" value="PEROXISOME BIOGENESIS FACTOR 2"/>
    <property type="match status" value="1"/>
</dbReference>
<organism evidence="17 18">
    <name type="scientific">Sporothrix stenoceras</name>
    <dbReference type="NCBI Taxonomy" id="5173"/>
    <lineage>
        <taxon>Eukaryota</taxon>
        <taxon>Fungi</taxon>
        <taxon>Dikarya</taxon>
        <taxon>Ascomycota</taxon>
        <taxon>Pezizomycotina</taxon>
        <taxon>Sordariomycetes</taxon>
        <taxon>Sordariomycetidae</taxon>
        <taxon>Ophiostomatales</taxon>
        <taxon>Ophiostomataceae</taxon>
        <taxon>Sporothrix</taxon>
    </lineage>
</organism>
<evidence type="ECO:0000259" key="16">
    <source>
        <dbReference type="Pfam" id="PF04757"/>
    </source>
</evidence>
<dbReference type="InterPro" id="IPR006845">
    <property type="entry name" value="Pex_N"/>
</dbReference>
<reference evidence="17 18" key="1">
    <citation type="journal article" date="2024" name="IMA Fungus">
        <title>IMA Genome - F19 : A genome assembly and annotation guide to empower mycologists, including annotated draft genome sequences of Ceratocystis pirilliformis, Diaporthe australafricana, Fusarium ophioides, Paecilomyces lecythidis, and Sporothrix stenoceras.</title>
        <authorList>
            <person name="Aylward J."/>
            <person name="Wilson A.M."/>
            <person name="Visagie C.M."/>
            <person name="Spraker J."/>
            <person name="Barnes I."/>
            <person name="Buitendag C."/>
            <person name="Ceriani C."/>
            <person name="Del Mar Angel L."/>
            <person name="du Plessis D."/>
            <person name="Fuchs T."/>
            <person name="Gasser K."/>
            <person name="Kramer D."/>
            <person name="Li W."/>
            <person name="Munsamy K."/>
            <person name="Piso A."/>
            <person name="Price J.L."/>
            <person name="Sonnekus B."/>
            <person name="Thomas C."/>
            <person name="van der Nest A."/>
            <person name="van Dijk A."/>
            <person name="van Heerden A."/>
            <person name="van Vuuren N."/>
            <person name="Yilmaz N."/>
            <person name="Duong T.A."/>
            <person name="van der Merwe N.A."/>
            <person name="Wingfield M.J."/>
            <person name="Wingfield B.D."/>
        </authorList>
    </citation>
    <scope>NUCLEOTIDE SEQUENCE [LARGE SCALE GENOMIC DNA]</scope>
    <source>
        <strain evidence="17 18">CMW 5346</strain>
    </source>
</reference>
<gene>
    <name evidence="17" type="primary">PEX2</name>
    <name evidence="17" type="ORF">Sste5346_009475</name>
</gene>
<protein>
    <submittedName>
        <fullName evidence="17">Peroxisome assembly protein (Peroxin-2)</fullName>
    </submittedName>
</protein>
<feature type="domain" description="Pex N-terminal" evidence="16">
    <location>
        <begin position="143"/>
        <end position="372"/>
    </location>
</feature>
<evidence type="ECO:0000256" key="3">
    <source>
        <dbReference type="ARBA" id="ARBA00008704"/>
    </source>
</evidence>
<feature type="compositionally biased region" description="Low complexity" evidence="15">
    <location>
        <begin position="517"/>
        <end position="538"/>
    </location>
</feature>
<dbReference type="Proteomes" id="UP001583186">
    <property type="component" value="Unassembled WGS sequence"/>
</dbReference>
<evidence type="ECO:0000256" key="14">
    <source>
        <dbReference type="ARBA" id="ARBA00023140"/>
    </source>
</evidence>
<sequence>MTDRIPPPPPPQTAAAVAAANAAIAPSFAEAQRRLATRRSERAAAEAATRAQIAATEAARREAAAAALRARLDAGGPLASSSSPLVRRLGDTALIAWDGVSRAASTISNTLNSGNDSRNIDVAGTSGQRPAFRVSQVDAELLDEELLDLLRGQVADALKYIRGGTLQDDWQPEIMLLLRAALFKLSVWDHDATYGAALQNLKYADARATSGKRGAIAAAVPLPPSKWQKAAYGLVTVGGRYAWTKWEDWLRDHDEEADDGYGESNESNDNNSLSFLSGRLRLSLSSNAVKRLARVTNVASDLYAGAAFVSFLVFLRYGRYRTLLDRILRMRLVPPTSQVSREVSFEYLNRQLVWHAFTEFLLFLLPLVGINRWRRWLTRTWRKTKSAVAKATTAVKGSSDNEDDNGDVGKTGEYAFLPERTCAICYQDQNAATSEADIMAAAAASSGVIGSAETDITNPYEAVPCGCVYCYVSLATRIEREEGDGWTCLRCGAIVTSCRPWNGNVLEPASVLASAAGGATTADGRPSSSSTNASGSPSYTQKTVGFADDVKGEDEDEEDDEASNDEIQIGEIEDEEEIEDDVEEDDVEEDDGEDDGEDGEDSADVTDDESEAYEEDEDSIEGELDDDLEEA</sequence>
<evidence type="ECO:0000256" key="8">
    <source>
        <dbReference type="ARBA" id="ARBA00022771"/>
    </source>
</evidence>
<feature type="compositionally biased region" description="Acidic residues" evidence="15">
    <location>
        <begin position="571"/>
        <end position="631"/>
    </location>
</feature>
<evidence type="ECO:0000256" key="10">
    <source>
        <dbReference type="ARBA" id="ARBA00022833"/>
    </source>
</evidence>
<dbReference type="InterPro" id="IPR025654">
    <property type="entry name" value="PEX2/10"/>
</dbReference>
<evidence type="ECO:0000256" key="5">
    <source>
        <dbReference type="ARBA" id="ARBA00022679"/>
    </source>
</evidence>
<feature type="region of interest" description="Disordered" evidence="15">
    <location>
        <begin position="517"/>
        <end position="631"/>
    </location>
</feature>